<keyword evidence="4" id="KW-1185">Reference proteome</keyword>
<evidence type="ECO:0000256" key="1">
    <source>
        <dbReference type="SAM" id="MobiDB-lite"/>
    </source>
</evidence>
<dbReference type="Gene3D" id="1.20.1070.10">
    <property type="entry name" value="Rhodopsin 7-helix transmembrane proteins"/>
    <property type="match status" value="1"/>
</dbReference>
<dbReference type="EMBL" id="QKKF02015393">
    <property type="protein sequence ID" value="RZF42149.1"/>
    <property type="molecule type" value="Genomic_DNA"/>
</dbReference>
<reference evidence="3 4" key="1">
    <citation type="journal article" date="2017" name="Gigascience">
        <title>Genome sequence of the small brown planthopper, Laodelphax striatellus.</title>
        <authorList>
            <person name="Zhu J."/>
            <person name="Jiang F."/>
            <person name="Wang X."/>
            <person name="Yang P."/>
            <person name="Bao Y."/>
            <person name="Zhao W."/>
            <person name="Wang W."/>
            <person name="Lu H."/>
            <person name="Wang Q."/>
            <person name="Cui N."/>
            <person name="Li J."/>
            <person name="Chen X."/>
            <person name="Luo L."/>
            <person name="Yu J."/>
            <person name="Kang L."/>
            <person name="Cui F."/>
        </authorList>
    </citation>
    <scope>NUCLEOTIDE SEQUENCE [LARGE SCALE GENOMIC DNA]</scope>
    <source>
        <strain evidence="3">Lst14</strain>
    </source>
</reference>
<gene>
    <name evidence="3" type="ORF">LSTR_LSTR014937</name>
</gene>
<dbReference type="InParanoid" id="A0A482X905"/>
<dbReference type="STRING" id="195883.A0A482X905"/>
<keyword evidence="2" id="KW-1133">Transmembrane helix</keyword>
<evidence type="ECO:0000313" key="4">
    <source>
        <dbReference type="Proteomes" id="UP000291343"/>
    </source>
</evidence>
<evidence type="ECO:0000313" key="3">
    <source>
        <dbReference type="EMBL" id="RZF42149.1"/>
    </source>
</evidence>
<protein>
    <recommendedName>
        <fullName evidence="5">G-protein coupled receptors family 1 profile domain-containing protein</fullName>
    </recommendedName>
</protein>
<dbReference type="AlphaFoldDB" id="A0A482X905"/>
<organism evidence="3 4">
    <name type="scientific">Laodelphax striatellus</name>
    <name type="common">Small brown planthopper</name>
    <name type="synonym">Delphax striatella</name>
    <dbReference type="NCBI Taxonomy" id="195883"/>
    <lineage>
        <taxon>Eukaryota</taxon>
        <taxon>Metazoa</taxon>
        <taxon>Ecdysozoa</taxon>
        <taxon>Arthropoda</taxon>
        <taxon>Hexapoda</taxon>
        <taxon>Insecta</taxon>
        <taxon>Pterygota</taxon>
        <taxon>Neoptera</taxon>
        <taxon>Paraneoptera</taxon>
        <taxon>Hemiptera</taxon>
        <taxon>Auchenorrhyncha</taxon>
        <taxon>Fulgoroidea</taxon>
        <taxon>Delphacidae</taxon>
        <taxon>Criomorphinae</taxon>
        <taxon>Laodelphax</taxon>
    </lineage>
</organism>
<evidence type="ECO:0000256" key="2">
    <source>
        <dbReference type="SAM" id="Phobius"/>
    </source>
</evidence>
<sequence length="115" mass="13402">MAIALRVTEVEEDDPTGRVRMKPFCKNMTFSERQMMVYRVVLVFVQYFTPLCVISFVYSRMALRLWGSRAPGNAQDSRDANLMKNKKKNNDCSNNPISNRTYRLSPVSFFENVYV</sequence>
<evidence type="ECO:0008006" key="5">
    <source>
        <dbReference type="Google" id="ProtNLM"/>
    </source>
</evidence>
<comment type="caution">
    <text evidence="3">The sequence shown here is derived from an EMBL/GenBank/DDBJ whole genome shotgun (WGS) entry which is preliminary data.</text>
</comment>
<accession>A0A482X905</accession>
<name>A0A482X905_LAOST</name>
<dbReference type="SMR" id="A0A482X905"/>
<feature type="transmembrane region" description="Helical" evidence="2">
    <location>
        <begin position="36"/>
        <end position="59"/>
    </location>
</feature>
<keyword evidence="2" id="KW-0472">Membrane</keyword>
<feature type="region of interest" description="Disordered" evidence="1">
    <location>
        <begin position="70"/>
        <end position="99"/>
    </location>
</feature>
<dbReference type="Proteomes" id="UP000291343">
    <property type="component" value="Unassembled WGS sequence"/>
</dbReference>
<proteinExistence type="predicted"/>
<dbReference type="OrthoDB" id="9445642at2759"/>
<keyword evidence="2" id="KW-0812">Transmembrane</keyword>